<evidence type="ECO:0000259" key="1">
    <source>
        <dbReference type="Pfam" id="PF00668"/>
    </source>
</evidence>
<dbReference type="OrthoDB" id="3802848at2"/>
<feature type="domain" description="Condensation" evidence="1">
    <location>
        <begin position="48"/>
        <end position="480"/>
    </location>
</feature>
<organism evidence="2 3">
    <name type="scientific">Nonomuraea polychroma</name>
    <dbReference type="NCBI Taxonomy" id="46176"/>
    <lineage>
        <taxon>Bacteria</taxon>
        <taxon>Bacillati</taxon>
        <taxon>Actinomycetota</taxon>
        <taxon>Actinomycetes</taxon>
        <taxon>Streptosporangiales</taxon>
        <taxon>Streptosporangiaceae</taxon>
        <taxon>Nonomuraea</taxon>
    </lineage>
</organism>
<dbReference type="AlphaFoldDB" id="A0A438LZR5"/>
<accession>A0A438LZR5</accession>
<dbReference type="GO" id="GO:0009366">
    <property type="term" value="C:enterobactin synthetase complex"/>
    <property type="evidence" value="ECO:0007669"/>
    <property type="project" value="TreeGrafter"/>
</dbReference>
<gene>
    <name evidence="2" type="ORF">EDD27_1368</name>
</gene>
<sequence length="486" mass="53974">MSPETRMVADHREQDTAEREALRRRLAALPPERRAALRRSLLGGRDKRTWPLSTGQERLWFLQRFDPDDCAYHITWPVRLRGPIDETGLAAAFTTIAARHEVLRTRFVLDGDLPAQVVDEPREVRLDRLDPACSAVEPAIAAYAGRPFDLAAAPAWRAGLLRLAADEAVLCIVLHHIVVDSWSLDVLMRELGECYRAHREGRPPRLEDLPTQYRDHAVTERRRAEEDRDHLGYWVERLAGAPPLDLPLDRPRPARWTGRGAKIGVAVPDAEVARLELLARAHRATLFMALLAAWQVTLSAAAGQDDFCVGVPVAGRDRPELAPLIGYFSTTLVARADLSGDPTFGELLRRTRISTLKALAHAGTSLDRILGGLRLPRDLSRPPLCQAMFNLTHNLPTGDLLRTELGDLTVELCPPPDLGRARVEVSLDVYRWPEGIGGWLEYATDLFDAATAHRLADTFARVVTRAGGDADLRLSELGAADPKFRS</sequence>
<evidence type="ECO:0000313" key="3">
    <source>
        <dbReference type="Proteomes" id="UP000284824"/>
    </source>
</evidence>
<dbReference type="GO" id="GO:0031177">
    <property type="term" value="F:phosphopantetheine binding"/>
    <property type="evidence" value="ECO:0007669"/>
    <property type="project" value="TreeGrafter"/>
</dbReference>
<dbReference type="GO" id="GO:0047527">
    <property type="term" value="F:2,3-dihydroxybenzoate-serine ligase activity"/>
    <property type="evidence" value="ECO:0007669"/>
    <property type="project" value="TreeGrafter"/>
</dbReference>
<dbReference type="Gene3D" id="3.30.559.10">
    <property type="entry name" value="Chloramphenicol acetyltransferase-like domain"/>
    <property type="match status" value="1"/>
</dbReference>
<name>A0A438LZR5_9ACTN</name>
<dbReference type="InterPro" id="IPR001242">
    <property type="entry name" value="Condensation_dom"/>
</dbReference>
<dbReference type="PANTHER" id="PTHR45527:SF1">
    <property type="entry name" value="FATTY ACID SYNTHASE"/>
    <property type="match status" value="1"/>
</dbReference>
<comment type="caution">
    <text evidence="2">The sequence shown here is derived from an EMBL/GenBank/DDBJ whole genome shotgun (WGS) entry which is preliminary data.</text>
</comment>
<dbReference type="CDD" id="cd19531">
    <property type="entry name" value="LCL_NRPS-like"/>
    <property type="match status" value="1"/>
</dbReference>
<dbReference type="GO" id="GO:0008610">
    <property type="term" value="P:lipid biosynthetic process"/>
    <property type="evidence" value="ECO:0007669"/>
    <property type="project" value="UniProtKB-ARBA"/>
</dbReference>
<dbReference type="SUPFAM" id="SSF52777">
    <property type="entry name" value="CoA-dependent acyltransferases"/>
    <property type="match status" value="2"/>
</dbReference>
<dbReference type="GO" id="GO:0005829">
    <property type="term" value="C:cytosol"/>
    <property type="evidence" value="ECO:0007669"/>
    <property type="project" value="TreeGrafter"/>
</dbReference>
<protein>
    <submittedName>
        <fullName evidence="2">Condensation domain-containing protein</fullName>
    </submittedName>
</protein>
<dbReference type="InterPro" id="IPR023213">
    <property type="entry name" value="CAT-like_dom_sf"/>
</dbReference>
<dbReference type="GO" id="GO:0009239">
    <property type="term" value="P:enterobactin biosynthetic process"/>
    <property type="evidence" value="ECO:0007669"/>
    <property type="project" value="TreeGrafter"/>
</dbReference>
<evidence type="ECO:0000313" key="2">
    <source>
        <dbReference type="EMBL" id="RVX39036.1"/>
    </source>
</evidence>
<dbReference type="Proteomes" id="UP000284824">
    <property type="component" value="Unassembled WGS sequence"/>
</dbReference>
<dbReference type="PANTHER" id="PTHR45527">
    <property type="entry name" value="NONRIBOSOMAL PEPTIDE SYNTHETASE"/>
    <property type="match status" value="1"/>
</dbReference>
<dbReference type="Gene3D" id="3.30.559.30">
    <property type="entry name" value="Nonribosomal peptide synthetase, condensation domain"/>
    <property type="match status" value="1"/>
</dbReference>
<proteinExistence type="predicted"/>
<keyword evidence="3" id="KW-1185">Reference proteome</keyword>
<dbReference type="EMBL" id="SAUN01000001">
    <property type="protein sequence ID" value="RVX39036.1"/>
    <property type="molecule type" value="Genomic_DNA"/>
</dbReference>
<dbReference type="Pfam" id="PF00668">
    <property type="entry name" value="Condensation"/>
    <property type="match status" value="1"/>
</dbReference>
<reference evidence="2 3" key="1">
    <citation type="submission" date="2019-01" db="EMBL/GenBank/DDBJ databases">
        <title>Sequencing the genomes of 1000 actinobacteria strains.</title>
        <authorList>
            <person name="Klenk H.-P."/>
        </authorList>
    </citation>
    <scope>NUCLEOTIDE SEQUENCE [LARGE SCALE GENOMIC DNA]</scope>
    <source>
        <strain evidence="2 3">DSM 43925</strain>
    </source>
</reference>
<dbReference type="RefSeq" id="WP_127931586.1">
    <property type="nucleotide sequence ID" value="NZ_SAUN01000001.1"/>
</dbReference>
<dbReference type="GO" id="GO:0043041">
    <property type="term" value="P:amino acid activation for nonribosomal peptide biosynthetic process"/>
    <property type="evidence" value="ECO:0007669"/>
    <property type="project" value="TreeGrafter"/>
</dbReference>